<sequence length="150" mass="15928">MNRDLAPAWYLASAAALPAESLSLIAIVDSQREVWNVIRQPLGLPLFVIVALTIVLVAAAALIGIGVYEALSQQSLVMLMMGLELMLNGGLLAIIGFWSLSLGGMPEGQFLAVIVMAVMAVEMAVGFALVVAIYRKRQADVTESIGTLSR</sequence>
<gene>
    <name evidence="5" type="primary">nuoK</name>
    <name evidence="6" type="ORF">ILP92_01830</name>
</gene>
<keyword evidence="4 5" id="KW-0472">Membrane</keyword>
<dbReference type="GO" id="GO:0048038">
    <property type="term" value="F:quinone binding"/>
    <property type="evidence" value="ECO:0007669"/>
    <property type="project" value="UniProtKB-KW"/>
</dbReference>
<evidence type="ECO:0000256" key="1">
    <source>
        <dbReference type="ARBA" id="ARBA00004141"/>
    </source>
</evidence>
<keyword evidence="5" id="KW-1278">Translocase</keyword>
<feature type="transmembrane region" description="Helical" evidence="5">
    <location>
        <begin position="110"/>
        <end position="134"/>
    </location>
</feature>
<evidence type="ECO:0000313" key="6">
    <source>
        <dbReference type="EMBL" id="MBJ3761491.1"/>
    </source>
</evidence>
<dbReference type="EC" id="7.1.1.-" evidence="5"/>
<evidence type="ECO:0000256" key="2">
    <source>
        <dbReference type="ARBA" id="ARBA00022692"/>
    </source>
</evidence>
<evidence type="ECO:0000256" key="3">
    <source>
        <dbReference type="ARBA" id="ARBA00022989"/>
    </source>
</evidence>
<dbReference type="GO" id="GO:0050136">
    <property type="term" value="F:NADH dehydrogenase (quinone) (non-electrogenic) activity"/>
    <property type="evidence" value="ECO:0007669"/>
    <property type="project" value="UniProtKB-UniRule"/>
</dbReference>
<keyword evidence="5" id="KW-0520">NAD</keyword>
<organism evidence="6 7">
    <name type="scientific">Palleronia pontilimi</name>
    <dbReference type="NCBI Taxonomy" id="1964209"/>
    <lineage>
        <taxon>Bacteria</taxon>
        <taxon>Pseudomonadati</taxon>
        <taxon>Pseudomonadota</taxon>
        <taxon>Alphaproteobacteria</taxon>
        <taxon>Rhodobacterales</taxon>
        <taxon>Roseobacteraceae</taxon>
        <taxon>Palleronia</taxon>
    </lineage>
</organism>
<keyword evidence="3 5" id="KW-1133">Transmembrane helix</keyword>
<comment type="subcellular location">
    <subcellularLocation>
        <location evidence="5">Cell membrane</location>
        <topology evidence="5">Multi-pass membrane protein</topology>
    </subcellularLocation>
    <subcellularLocation>
        <location evidence="1">Membrane</location>
        <topology evidence="1">Multi-pass membrane protein</topology>
    </subcellularLocation>
</comment>
<dbReference type="Proteomes" id="UP000642488">
    <property type="component" value="Unassembled WGS sequence"/>
</dbReference>
<accession>A0A934MCP5</accession>
<comment type="similarity">
    <text evidence="5">Belongs to the complex I subunit 4L family.</text>
</comment>
<keyword evidence="7" id="KW-1185">Reference proteome</keyword>
<comment type="function">
    <text evidence="5">NDH-1 shuttles electrons from NADH, via FMN and iron-sulfur (Fe-S) centers, to quinones in the respiratory chain. The immediate electron acceptor for the enzyme in this species is believed to be ubiquinone. Couples the redox reaction to proton translocation (for every two electrons transferred, four hydrogen ions are translocated across the cytoplasmic membrane), and thus conserves the redox energy in a proton gradient.</text>
</comment>
<proteinExistence type="inferred from homology"/>
<comment type="caution">
    <text evidence="6">The sequence shown here is derived from an EMBL/GenBank/DDBJ whole genome shotgun (WGS) entry which is preliminary data.</text>
</comment>
<dbReference type="EMBL" id="JAEKPD010000001">
    <property type="protein sequence ID" value="MBJ3761491.1"/>
    <property type="molecule type" value="Genomic_DNA"/>
</dbReference>
<comment type="subunit">
    <text evidence="5">NDH-1 is composed of 14 different subunits. Subunits NuoA, H, J, K, L, M, N constitute the membrane sector of the complex.</text>
</comment>
<evidence type="ECO:0000256" key="4">
    <source>
        <dbReference type="ARBA" id="ARBA00023136"/>
    </source>
</evidence>
<keyword evidence="2 5" id="KW-0812">Transmembrane</keyword>
<dbReference type="Gene3D" id="1.10.287.3510">
    <property type="match status" value="1"/>
</dbReference>
<protein>
    <recommendedName>
        <fullName evidence="5">NADH-quinone oxidoreductase subunit K</fullName>
        <ecNumber evidence="5">7.1.1.-</ecNumber>
    </recommendedName>
    <alternativeName>
        <fullName evidence="5">NADH dehydrogenase I subunit K</fullName>
    </alternativeName>
    <alternativeName>
        <fullName evidence="5">NDH-1 subunit K</fullName>
    </alternativeName>
</protein>
<feature type="transmembrane region" description="Helical" evidence="5">
    <location>
        <begin position="45"/>
        <end position="68"/>
    </location>
</feature>
<dbReference type="GO" id="GO:0042773">
    <property type="term" value="P:ATP synthesis coupled electron transport"/>
    <property type="evidence" value="ECO:0007669"/>
    <property type="project" value="InterPro"/>
</dbReference>
<dbReference type="HAMAP" id="MF_01456">
    <property type="entry name" value="NDH1_NuoK"/>
    <property type="match status" value="1"/>
</dbReference>
<dbReference type="GO" id="GO:0005886">
    <property type="term" value="C:plasma membrane"/>
    <property type="evidence" value="ECO:0007669"/>
    <property type="project" value="UniProtKB-SubCell"/>
</dbReference>
<evidence type="ECO:0000313" key="7">
    <source>
        <dbReference type="Proteomes" id="UP000642488"/>
    </source>
</evidence>
<dbReference type="Pfam" id="PF00420">
    <property type="entry name" value="Oxidored_q2"/>
    <property type="match status" value="1"/>
</dbReference>
<name>A0A934MCP5_9RHOB</name>
<dbReference type="InterPro" id="IPR001133">
    <property type="entry name" value="NADH_UbQ_OxRdtase_chain4L/K"/>
</dbReference>
<keyword evidence="5" id="KW-0813">Transport</keyword>
<keyword evidence="5" id="KW-1003">Cell membrane</keyword>
<dbReference type="AlphaFoldDB" id="A0A934MCP5"/>
<reference evidence="6" key="1">
    <citation type="submission" date="2020-12" db="EMBL/GenBank/DDBJ databases">
        <title>Bacterial taxonomy.</title>
        <authorList>
            <person name="Pan X."/>
        </authorList>
    </citation>
    <scope>NUCLEOTIDE SEQUENCE</scope>
    <source>
        <strain evidence="6">KCTC 52957</strain>
    </source>
</reference>
<keyword evidence="5" id="KW-0874">Quinone</keyword>
<dbReference type="InterPro" id="IPR039428">
    <property type="entry name" value="NUOK/Mnh_C1-like"/>
</dbReference>
<comment type="catalytic activity">
    <reaction evidence="5">
        <text>a quinone + NADH + 5 H(+)(in) = a quinol + NAD(+) + 4 H(+)(out)</text>
        <dbReference type="Rhea" id="RHEA:57888"/>
        <dbReference type="ChEBI" id="CHEBI:15378"/>
        <dbReference type="ChEBI" id="CHEBI:24646"/>
        <dbReference type="ChEBI" id="CHEBI:57540"/>
        <dbReference type="ChEBI" id="CHEBI:57945"/>
        <dbReference type="ChEBI" id="CHEBI:132124"/>
    </reaction>
</comment>
<feature type="transmembrane region" description="Helical" evidence="5">
    <location>
        <begin position="75"/>
        <end position="98"/>
    </location>
</feature>
<keyword evidence="5" id="KW-0830">Ubiquinone</keyword>
<evidence type="ECO:0000256" key="5">
    <source>
        <dbReference type="HAMAP-Rule" id="MF_01456"/>
    </source>
</evidence>